<gene>
    <name evidence="1" type="ORF">M513_01881</name>
    <name evidence="2" type="ORF">M514_01881</name>
</gene>
<evidence type="ECO:0000313" key="3">
    <source>
        <dbReference type="Proteomes" id="UP000030764"/>
    </source>
</evidence>
<keyword evidence="3" id="KW-1185">Reference proteome</keyword>
<proteinExistence type="predicted"/>
<dbReference type="EMBL" id="KL367476">
    <property type="protein sequence ID" value="KFD72759.1"/>
    <property type="molecule type" value="Genomic_DNA"/>
</dbReference>
<organism evidence="2">
    <name type="scientific">Trichuris suis</name>
    <name type="common">pig whipworm</name>
    <dbReference type="NCBI Taxonomy" id="68888"/>
    <lineage>
        <taxon>Eukaryota</taxon>
        <taxon>Metazoa</taxon>
        <taxon>Ecdysozoa</taxon>
        <taxon>Nematoda</taxon>
        <taxon>Enoplea</taxon>
        <taxon>Dorylaimia</taxon>
        <taxon>Trichinellida</taxon>
        <taxon>Trichuridae</taxon>
        <taxon>Trichuris</taxon>
    </lineage>
</organism>
<dbReference type="AlphaFoldDB" id="A0A085NTG3"/>
<sequence>MLCIVVPNVAAVPLEAILGAKRQFKNKPHHRRIEQFVLFAAWINLEVALFEERLETAVRQKVAFSTVLQLRFLRRFLFPPAACVVSSSSSVMLSKKAHHRGAGPRLGM</sequence>
<dbReference type="Proteomes" id="UP000030764">
    <property type="component" value="Unassembled WGS sequence"/>
</dbReference>
<evidence type="ECO:0000313" key="1">
    <source>
        <dbReference type="EMBL" id="KFD57370.1"/>
    </source>
</evidence>
<name>A0A085NTG3_9BILA</name>
<dbReference type="EMBL" id="KL363189">
    <property type="protein sequence ID" value="KFD57370.1"/>
    <property type="molecule type" value="Genomic_DNA"/>
</dbReference>
<reference evidence="2 3" key="1">
    <citation type="journal article" date="2014" name="Nat. Genet.">
        <title>Genome and transcriptome of the porcine whipworm Trichuris suis.</title>
        <authorList>
            <person name="Jex A.R."/>
            <person name="Nejsum P."/>
            <person name="Schwarz E.M."/>
            <person name="Hu L."/>
            <person name="Young N.D."/>
            <person name="Hall R.S."/>
            <person name="Korhonen P.K."/>
            <person name="Liao S."/>
            <person name="Thamsborg S."/>
            <person name="Xia J."/>
            <person name="Xu P."/>
            <person name="Wang S."/>
            <person name="Scheerlinck J.P."/>
            <person name="Hofmann A."/>
            <person name="Sternberg P.W."/>
            <person name="Wang J."/>
            <person name="Gasser R.B."/>
        </authorList>
    </citation>
    <scope>NUCLEOTIDE SEQUENCE [LARGE SCALE GENOMIC DNA]</scope>
    <source>
        <strain evidence="2">DCEP-RM93F</strain>
        <strain evidence="1">DCEP-RM93M</strain>
    </source>
</reference>
<protein>
    <submittedName>
        <fullName evidence="2">Uncharacterized protein</fullName>
    </submittedName>
</protein>
<dbReference type="Proteomes" id="UP000030758">
    <property type="component" value="Unassembled WGS sequence"/>
</dbReference>
<evidence type="ECO:0000313" key="2">
    <source>
        <dbReference type="EMBL" id="KFD72759.1"/>
    </source>
</evidence>
<accession>A0A085NTG3</accession>